<keyword evidence="11" id="KW-1185">Reference proteome</keyword>
<feature type="signal peptide" evidence="8">
    <location>
        <begin position="1"/>
        <end position="26"/>
    </location>
</feature>
<reference evidence="10 11" key="1">
    <citation type="submission" date="2023-11" db="EMBL/GenBank/DDBJ databases">
        <title>Paucibacter sp. nov., isolated from fresh soil in Korea.</title>
        <authorList>
            <person name="Le N.T.T."/>
        </authorList>
    </citation>
    <scope>NUCLEOTIDE SEQUENCE [LARGE SCALE GENOMIC DNA]</scope>
    <source>
        <strain evidence="10 11">R3-3</strain>
    </source>
</reference>
<dbReference type="PANTHER" id="PTHR42996:SF1">
    <property type="entry name" value="PHOSPHATE-BINDING PROTEIN PSTS"/>
    <property type="match status" value="1"/>
</dbReference>
<dbReference type="InterPro" id="IPR050962">
    <property type="entry name" value="Phosphate-bind_PstS"/>
</dbReference>
<dbReference type="Pfam" id="PF12849">
    <property type="entry name" value="PBP_like_2"/>
    <property type="match status" value="1"/>
</dbReference>
<dbReference type="Gene3D" id="3.40.190.10">
    <property type="entry name" value="Periplasmic binding protein-like II"/>
    <property type="match status" value="2"/>
</dbReference>
<proteinExistence type="inferred from homology"/>
<keyword evidence="6 7" id="KW-0592">Phosphate transport</keyword>
<keyword evidence="8" id="KW-0732">Signal</keyword>
<comment type="function">
    <text evidence="1 7">Part of the ABC transporter complex PstSACB involved in phosphate import.</text>
</comment>
<evidence type="ECO:0000256" key="8">
    <source>
        <dbReference type="SAM" id="SignalP"/>
    </source>
</evidence>
<keyword evidence="5 7" id="KW-0813">Transport</keyword>
<evidence type="ECO:0000256" key="7">
    <source>
        <dbReference type="PIRNR" id="PIRNR002756"/>
    </source>
</evidence>
<evidence type="ECO:0000313" key="11">
    <source>
        <dbReference type="Proteomes" id="UP001285263"/>
    </source>
</evidence>
<dbReference type="PIRSF" id="PIRSF002756">
    <property type="entry name" value="PstS"/>
    <property type="match status" value="1"/>
</dbReference>
<dbReference type="CDD" id="cd13565">
    <property type="entry name" value="PBP2_PstS"/>
    <property type="match status" value="1"/>
</dbReference>
<evidence type="ECO:0000256" key="1">
    <source>
        <dbReference type="ARBA" id="ARBA00002841"/>
    </source>
</evidence>
<dbReference type="Proteomes" id="UP001285263">
    <property type="component" value="Unassembled WGS sequence"/>
</dbReference>
<evidence type="ECO:0000256" key="4">
    <source>
        <dbReference type="ARBA" id="ARBA00021889"/>
    </source>
</evidence>
<dbReference type="InterPro" id="IPR024370">
    <property type="entry name" value="PBP_domain"/>
</dbReference>
<dbReference type="EMBL" id="JAXCLA010000009">
    <property type="protein sequence ID" value="MDY0747848.1"/>
    <property type="molecule type" value="Genomic_DNA"/>
</dbReference>
<evidence type="ECO:0000256" key="2">
    <source>
        <dbReference type="ARBA" id="ARBA00008725"/>
    </source>
</evidence>
<evidence type="ECO:0000259" key="9">
    <source>
        <dbReference type="Pfam" id="PF12849"/>
    </source>
</evidence>
<dbReference type="RefSeq" id="WP_320425817.1">
    <property type="nucleotide sequence ID" value="NZ_JAXCLA010000009.1"/>
</dbReference>
<gene>
    <name evidence="10" type="primary">pstS</name>
    <name evidence="10" type="ORF">SNE35_25320</name>
</gene>
<dbReference type="NCBIfam" id="TIGR00975">
    <property type="entry name" value="3a0107s03"/>
    <property type="match status" value="1"/>
</dbReference>
<protein>
    <recommendedName>
        <fullName evidence="4 7">Phosphate-binding protein PstS</fullName>
    </recommendedName>
</protein>
<dbReference type="InterPro" id="IPR005673">
    <property type="entry name" value="ABC_phos-bd_PstS"/>
</dbReference>
<comment type="subunit">
    <text evidence="3 7">The complex is composed of two ATP-binding proteins (PstB), two transmembrane proteins (PstC and PstA) and a solute-binding protein (PstS).</text>
</comment>
<organism evidence="10 11">
    <name type="scientific">Roseateles agri</name>
    <dbReference type="NCBI Taxonomy" id="3098619"/>
    <lineage>
        <taxon>Bacteria</taxon>
        <taxon>Pseudomonadati</taxon>
        <taxon>Pseudomonadota</taxon>
        <taxon>Betaproteobacteria</taxon>
        <taxon>Burkholderiales</taxon>
        <taxon>Sphaerotilaceae</taxon>
        <taxon>Roseateles</taxon>
    </lineage>
</organism>
<sequence>MRPLFAQRTALLAALSMALLASPAAAADGAGATFPAPLYARWAAAWAREAGNGEMHEIRYQPIGSTAGIERITRGEVDFGASDIPLAPEELQRRGLVQFPVVIGGVVPVIHVDGIGPAELKLDGRLLAAIYLGQVRKWNDPRIAALNPDLSLPSSRITVVRRADGSGTTRLWREYLALSDPAARDDAAWQTGVAATGNEGVAATVQRTRMAIGYVESSYAMQHRLNMAALRNHDGLPAVPSRPAFEAATEGLDWTALPAAQPPLLDRPGTQTWPIVGASFILLPAQATPRTQQVLAFFGWALHHGQGLAMQQDYVPLPPEAVAGVEALWRERYAP</sequence>
<evidence type="ECO:0000313" key="10">
    <source>
        <dbReference type="EMBL" id="MDY0747848.1"/>
    </source>
</evidence>
<evidence type="ECO:0000256" key="3">
    <source>
        <dbReference type="ARBA" id="ARBA00011529"/>
    </source>
</evidence>
<name>A0ABU5DNG9_9BURK</name>
<dbReference type="SUPFAM" id="SSF53850">
    <property type="entry name" value="Periplasmic binding protein-like II"/>
    <property type="match status" value="1"/>
</dbReference>
<feature type="domain" description="PBP" evidence="9">
    <location>
        <begin position="26"/>
        <end position="297"/>
    </location>
</feature>
<feature type="chain" id="PRO_5045921748" description="Phosphate-binding protein PstS" evidence="8">
    <location>
        <begin position="27"/>
        <end position="335"/>
    </location>
</feature>
<dbReference type="PANTHER" id="PTHR42996">
    <property type="entry name" value="PHOSPHATE-BINDING PROTEIN PSTS"/>
    <property type="match status" value="1"/>
</dbReference>
<evidence type="ECO:0000256" key="6">
    <source>
        <dbReference type="ARBA" id="ARBA00022592"/>
    </source>
</evidence>
<comment type="similarity">
    <text evidence="2 7">Belongs to the PstS family.</text>
</comment>
<accession>A0ABU5DNG9</accession>
<evidence type="ECO:0000256" key="5">
    <source>
        <dbReference type="ARBA" id="ARBA00022448"/>
    </source>
</evidence>
<comment type="caution">
    <text evidence="10">The sequence shown here is derived from an EMBL/GenBank/DDBJ whole genome shotgun (WGS) entry which is preliminary data.</text>
</comment>